<keyword evidence="5" id="KW-0732">Signal</keyword>
<evidence type="ECO:0000256" key="4">
    <source>
        <dbReference type="PROSITE-ProRule" id="PRU00473"/>
    </source>
</evidence>
<dbReference type="CDD" id="cd07185">
    <property type="entry name" value="OmpA_C-like"/>
    <property type="match status" value="1"/>
</dbReference>
<dbReference type="InterPro" id="IPR006665">
    <property type="entry name" value="OmpA-like"/>
</dbReference>
<protein>
    <submittedName>
        <fullName evidence="7">OmpA family protein</fullName>
    </submittedName>
</protein>
<name>A0A1M6IZR3_9BACT</name>
<dbReference type="PANTHER" id="PTHR30329:SF21">
    <property type="entry name" value="LIPOPROTEIN YIAD-RELATED"/>
    <property type="match status" value="1"/>
</dbReference>
<evidence type="ECO:0000259" key="6">
    <source>
        <dbReference type="PROSITE" id="PS51123"/>
    </source>
</evidence>
<keyword evidence="2 4" id="KW-0472">Membrane</keyword>
<dbReference type="PANTHER" id="PTHR30329">
    <property type="entry name" value="STATOR ELEMENT OF FLAGELLAR MOTOR COMPLEX"/>
    <property type="match status" value="1"/>
</dbReference>
<sequence length="325" mass="36447">MFKKLDFSLLIVFLISVSFSTYAQDDVEGSKDHPIISRYEGSYIKGYEHYDYDRLTFYTGEENGELQEIVPEGEVTQILYFLPTEGLSVLQVQRNYQMALKEAGFEIVYECLSDKNEIPYSIFEGMLGDHYSGDHSKNVFIGKDKSYFLARLPQDDGNMYISAHTLLSEYADEDNQPVTLLQILEEKPMATGKVQVEINADAMAQDIDEKGSVRIYGIHFETDKATIKEKSKSTLAEIASLLEQKPELNLGVIGHTDATGGMEHNMDLSVQRAEAVVASLATNYGISEERLTPYGVGPLAPVASNDDEDGRARNRRVELIKLPEQ</sequence>
<dbReference type="SUPFAM" id="SSF103088">
    <property type="entry name" value="OmpA-like"/>
    <property type="match status" value="1"/>
</dbReference>
<dbReference type="STRING" id="1168035.SAMN05444280_11852"/>
<proteinExistence type="predicted"/>
<dbReference type="Gene3D" id="3.30.1330.60">
    <property type="entry name" value="OmpA-like domain"/>
    <property type="match status" value="1"/>
</dbReference>
<feature type="signal peptide" evidence="5">
    <location>
        <begin position="1"/>
        <end position="23"/>
    </location>
</feature>
<reference evidence="7 8" key="1">
    <citation type="submission" date="2016-11" db="EMBL/GenBank/DDBJ databases">
        <authorList>
            <person name="Jaros S."/>
            <person name="Januszkiewicz K."/>
            <person name="Wedrychowicz H."/>
        </authorList>
    </citation>
    <scope>NUCLEOTIDE SEQUENCE [LARGE SCALE GENOMIC DNA]</scope>
    <source>
        <strain evidence="7 8">DSM 27063</strain>
    </source>
</reference>
<comment type="subcellular location">
    <subcellularLocation>
        <location evidence="1">Cell outer membrane</location>
    </subcellularLocation>
</comment>
<feature type="domain" description="OmpA-like" evidence="6">
    <location>
        <begin position="207"/>
        <end position="325"/>
    </location>
</feature>
<dbReference type="Pfam" id="PF00691">
    <property type="entry name" value="OmpA"/>
    <property type="match status" value="1"/>
</dbReference>
<dbReference type="Proteomes" id="UP000184050">
    <property type="component" value="Unassembled WGS sequence"/>
</dbReference>
<organism evidence="7 8">
    <name type="scientific">Tangfeifania diversioriginum</name>
    <dbReference type="NCBI Taxonomy" id="1168035"/>
    <lineage>
        <taxon>Bacteria</taxon>
        <taxon>Pseudomonadati</taxon>
        <taxon>Bacteroidota</taxon>
        <taxon>Bacteroidia</taxon>
        <taxon>Marinilabiliales</taxon>
        <taxon>Prolixibacteraceae</taxon>
        <taxon>Tangfeifania</taxon>
    </lineage>
</organism>
<dbReference type="PRINTS" id="PR01021">
    <property type="entry name" value="OMPADOMAIN"/>
</dbReference>
<dbReference type="GO" id="GO:0009279">
    <property type="term" value="C:cell outer membrane"/>
    <property type="evidence" value="ECO:0007669"/>
    <property type="project" value="UniProtKB-SubCell"/>
</dbReference>
<dbReference type="InterPro" id="IPR036737">
    <property type="entry name" value="OmpA-like_sf"/>
</dbReference>
<dbReference type="InterPro" id="IPR006664">
    <property type="entry name" value="OMP_bac"/>
</dbReference>
<dbReference type="InterPro" id="IPR050330">
    <property type="entry name" value="Bact_OuterMem_StrucFunc"/>
</dbReference>
<evidence type="ECO:0000313" key="7">
    <source>
        <dbReference type="EMBL" id="SHJ39832.1"/>
    </source>
</evidence>
<dbReference type="RefSeq" id="WP_139279570.1">
    <property type="nucleotide sequence ID" value="NZ_FQZE01000018.1"/>
</dbReference>
<keyword evidence="8" id="KW-1185">Reference proteome</keyword>
<evidence type="ECO:0000256" key="1">
    <source>
        <dbReference type="ARBA" id="ARBA00004442"/>
    </source>
</evidence>
<gene>
    <name evidence="7" type="ORF">SAMN05444280_11852</name>
</gene>
<evidence type="ECO:0000256" key="5">
    <source>
        <dbReference type="SAM" id="SignalP"/>
    </source>
</evidence>
<evidence type="ECO:0000256" key="3">
    <source>
        <dbReference type="ARBA" id="ARBA00023237"/>
    </source>
</evidence>
<dbReference type="AlphaFoldDB" id="A0A1M6IZR3"/>
<keyword evidence="3" id="KW-0998">Cell outer membrane</keyword>
<evidence type="ECO:0000256" key="2">
    <source>
        <dbReference type="ARBA" id="ARBA00023136"/>
    </source>
</evidence>
<evidence type="ECO:0000313" key="8">
    <source>
        <dbReference type="Proteomes" id="UP000184050"/>
    </source>
</evidence>
<accession>A0A1M6IZR3</accession>
<dbReference type="PROSITE" id="PS51123">
    <property type="entry name" value="OMPA_2"/>
    <property type="match status" value="1"/>
</dbReference>
<feature type="chain" id="PRO_5009918578" evidence="5">
    <location>
        <begin position="24"/>
        <end position="325"/>
    </location>
</feature>
<dbReference type="EMBL" id="FQZE01000018">
    <property type="protein sequence ID" value="SHJ39832.1"/>
    <property type="molecule type" value="Genomic_DNA"/>
</dbReference>
<dbReference type="OrthoDB" id="9782229at2"/>